<sequence>MRWFDHLGPYIVTNAVQPVCGLVRFGPNFSEAGSIGSADGTGVYNFALLSQIEPQDVHEALEDPSWVKALEEELEQFGKNQVCTLVLVLTGRK</sequence>
<dbReference type="EMBL" id="JASCZI010243305">
    <property type="protein sequence ID" value="MED6213008.1"/>
    <property type="molecule type" value="Genomic_DNA"/>
</dbReference>
<organism evidence="1 2">
    <name type="scientific">Stylosanthes scabra</name>
    <dbReference type="NCBI Taxonomy" id="79078"/>
    <lineage>
        <taxon>Eukaryota</taxon>
        <taxon>Viridiplantae</taxon>
        <taxon>Streptophyta</taxon>
        <taxon>Embryophyta</taxon>
        <taxon>Tracheophyta</taxon>
        <taxon>Spermatophyta</taxon>
        <taxon>Magnoliopsida</taxon>
        <taxon>eudicotyledons</taxon>
        <taxon>Gunneridae</taxon>
        <taxon>Pentapetalae</taxon>
        <taxon>rosids</taxon>
        <taxon>fabids</taxon>
        <taxon>Fabales</taxon>
        <taxon>Fabaceae</taxon>
        <taxon>Papilionoideae</taxon>
        <taxon>50 kb inversion clade</taxon>
        <taxon>dalbergioids sensu lato</taxon>
        <taxon>Dalbergieae</taxon>
        <taxon>Pterocarpus clade</taxon>
        <taxon>Stylosanthes</taxon>
    </lineage>
</organism>
<accession>A0ABU6YWN6</accession>
<name>A0ABU6YWN6_9FABA</name>
<dbReference type="Proteomes" id="UP001341840">
    <property type="component" value="Unassembled WGS sequence"/>
</dbReference>
<keyword evidence="2" id="KW-1185">Reference proteome</keyword>
<evidence type="ECO:0000313" key="1">
    <source>
        <dbReference type="EMBL" id="MED6213008.1"/>
    </source>
</evidence>
<comment type="caution">
    <text evidence="1">The sequence shown here is derived from an EMBL/GenBank/DDBJ whole genome shotgun (WGS) entry which is preliminary data.</text>
</comment>
<proteinExistence type="predicted"/>
<gene>
    <name evidence="1" type="ORF">PIB30_089114</name>
</gene>
<reference evidence="1 2" key="1">
    <citation type="journal article" date="2023" name="Plants (Basel)">
        <title>Bridging the Gap: Combining Genomics and Transcriptomics Approaches to Understand Stylosanthes scabra, an Orphan Legume from the Brazilian Caatinga.</title>
        <authorList>
            <person name="Ferreira-Neto J.R.C."/>
            <person name="da Silva M.D."/>
            <person name="Binneck E."/>
            <person name="de Melo N.F."/>
            <person name="da Silva R.H."/>
            <person name="de Melo A.L.T.M."/>
            <person name="Pandolfi V."/>
            <person name="Bustamante F.O."/>
            <person name="Brasileiro-Vidal A.C."/>
            <person name="Benko-Iseppon A.M."/>
        </authorList>
    </citation>
    <scope>NUCLEOTIDE SEQUENCE [LARGE SCALE GENOMIC DNA]</scope>
    <source>
        <tissue evidence="1">Leaves</tissue>
    </source>
</reference>
<evidence type="ECO:0000313" key="2">
    <source>
        <dbReference type="Proteomes" id="UP001341840"/>
    </source>
</evidence>
<protein>
    <submittedName>
        <fullName evidence="1">Uncharacterized protein</fullName>
    </submittedName>
</protein>